<keyword evidence="3" id="KW-0012">Acyltransferase</keyword>
<dbReference type="InterPro" id="IPR002656">
    <property type="entry name" value="Acyl_transf_3_dom"/>
</dbReference>
<accession>A0A510XGL4</accession>
<dbReference type="Pfam" id="PF01757">
    <property type="entry name" value="Acyl_transf_3"/>
    <property type="match status" value="1"/>
</dbReference>
<keyword evidence="3" id="KW-0808">Transferase</keyword>
<dbReference type="InterPro" id="IPR050879">
    <property type="entry name" value="Acyltransferase_3"/>
</dbReference>
<name>A0A510XGL4_9GAMM</name>
<feature type="transmembrane region" description="Helical" evidence="1">
    <location>
        <begin position="44"/>
        <end position="69"/>
    </location>
</feature>
<proteinExistence type="predicted"/>
<dbReference type="EMBL" id="BJUK01000033">
    <property type="protein sequence ID" value="GEK48320.1"/>
    <property type="molecule type" value="Genomic_DNA"/>
</dbReference>
<feature type="transmembrane region" description="Helical" evidence="1">
    <location>
        <begin position="253"/>
        <end position="274"/>
    </location>
</feature>
<comment type="caution">
    <text evidence="3">The sequence shown here is derived from an EMBL/GenBank/DDBJ whole genome shotgun (WGS) entry which is preliminary data.</text>
</comment>
<dbReference type="GO" id="GO:0009103">
    <property type="term" value="P:lipopolysaccharide biosynthetic process"/>
    <property type="evidence" value="ECO:0007669"/>
    <property type="project" value="TreeGrafter"/>
</dbReference>
<dbReference type="GO" id="GO:0016747">
    <property type="term" value="F:acyltransferase activity, transferring groups other than amino-acyl groups"/>
    <property type="evidence" value="ECO:0007669"/>
    <property type="project" value="InterPro"/>
</dbReference>
<keyword evidence="1" id="KW-1133">Transmembrane helix</keyword>
<keyword evidence="4" id="KW-1185">Reference proteome</keyword>
<feature type="transmembrane region" description="Helical" evidence="1">
    <location>
        <begin position="220"/>
        <end position="241"/>
    </location>
</feature>
<keyword evidence="1" id="KW-0472">Membrane</keyword>
<evidence type="ECO:0000259" key="2">
    <source>
        <dbReference type="Pfam" id="PF01757"/>
    </source>
</evidence>
<feature type="transmembrane region" description="Helical" evidence="1">
    <location>
        <begin position="295"/>
        <end position="315"/>
    </location>
</feature>
<evidence type="ECO:0000313" key="3">
    <source>
        <dbReference type="EMBL" id="GEK48320.1"/>
    </source>
</evidence>
<feature type="transmembrane region" description="Helical" evidence="1">
    <location>
        <begin position="162"/>
        <end position="180"/>
    </location>
</feature>
<dbReference type="OrthoDB" id="9767863at2"/>
<feature type="transmembrane region" description="Helical" evidence="1">
    <location>
        <begin position="186"/>
        <end position="208"/>
    </location>
</feature>
<protein>
    <submittedName>
        <fullName evidence="3">Acyltransferase</fullName>
    </submittedName>
</protein>
<feature type="transmembrane region" description="Helical" evidence="1">
    <location>
        <begin position="12"/>
        <end position="32"/>
    </location>
</feature>
<sequence length="378" mass="42438">MRSSNIAYLPRLDHLRFLAAGLVLAFHLYHYFFHGWRPNPESALIGFIIEGHSGVALFFTLSGFLFMLIAMQGPIAYGRFLYNRILRIAPLFLVVFYLAITLGRDGFEAADLFYVMFSNIGSPPTSDYFVTGAAWTISVEFTFYLIFPFLAAFFLAQGWRYLLGLLALLMLFKLVIFTQVDDPIHVFYSTLPGRLDQFLIGMGAARLYHDHREAMARRAWPLMISGALAVYGLLFLLARHASWMSENRHEPLWVVWSGLEAFGWAWLILGYLALPPRRGRLAAAMARFAEFGGNTSYSLYLLHASVLLLMQEWLGVLQPTPWFMVNFAINLILALVLCLAVASLSHAVIEKPFLGLRRRYVASDGAAAGANAGSATRA</sequence>
<evidence type="ECO:0000256" key="1">
    <source>
        <dbReference type="SAM" id="Phobius"/>
    </source>
</evidence>
<feature type="domain" description="Acyltransferase 3" evidence="2">
    <location>
        <begin position="11"/>
        <end position="337"/>
    </location>
</feature>
<keyword evidence="1" id="KW-0812">Transmembrane</keyword>
<evidence type="ECO:0000313" key="4">
    <source>
        <dbReference type="Proteomes" id="UP000321275"/>
    </source>
</evidence>
<feature type="transmembrane region" description="Helical" evidence="1">
    <location>
        <begin position="81"/>
        <end position="100"/>
    </location>
</feature>
<dbReference type="GO" id="GO:0016020">
    <property type="term" value="C:membrane"/>
    <property type="evidence" value="ECO:0007669"/>
    <property type="project" value="TreeGrafter"/>
</dbReference>
<feature type="transmembrane region" description="Helical" evidence="1">
    <location>
        <begin position="133"/>
        <end position="155"/>
    </location>
</feature>
<dbReference type="PANTHER" id="PTHR23028:SF53">
    <property type="entry name" value="ACYL_TRANSF_3 DOMAIN-CONTAINING PROTEIN"/>
    <property type="match status" value="1"/>
</dbReference>
<organism evidence="3 4">
    <name type="scientific">Bisbaumannia pacifica</name>
    <dbReference type="NCBI Taxonomy" id="77098"/>
    <lineage>
        <taxon>Bacteria</taxon>
        <taxon>Pseudomonadati</taxon>
        <taxon>Pseudomonadota</taxon>
        <taxon>Gammaproteobacteria</taxon>
        <taxon>Oceanospirillales</taxon>
        <taxon>Halomonadaceae</taxon>
        <taxon>Bisbaumannia</taxon>
    </lineage>
</organism>
<dbReference type="PANTHER" id="PTHR23028">
    <property type="entry name" value="ACETYLTRANSFERASE"/>
    <property type="match status" value="1"/>
</dbReference>
<feature type="transmembrane region" description="Helical" evidence="1">
    <location>
        <begin position="327"/>
        <end position="349"/>
    </location>
</feature>
<dbReference type="AlphaFoldDB" id="A0A510XGL4"/>
<dbReference type="Proteomes" id="UP000321275">
    <property type="component" value="Unassembled WGS sequence"/>
</dbReference>
<gene>
    <name evidence="3" type="ORF">HPA02_26030</name>
</gene>
<reference evidence="3 4" key="1">
    <citation type="submission" date="2019-07" db="EMBL/GenBank/DDBJ databases">
        <title>Whole genome shotgun sequence of Halomonas pacifica NBRC 102220.</title>
        <authorList>
            <person name="Hosoyama A."/>
            <person name="Uohara A."/>
            <person name="Ohji S."/>
            <person name="Ichikawa N."/>
        </authorList>
    </citation>
    <scope>NUCLEOTIDE SEQUENCE [LARGE SCALE GENOMIC DNA]</scope>
    <source>
        <strain evidence="3 4">NBRC 102220</strain>
    </source>
</reference>
<dbReference type="RefSeq" id="WP_146803654.1">
    <property type="nucleotide sequence ID" value="NZ_BJUK01000033.1"/>
</dbReference>